<protein>
    <submittedName>
        <fullName evidence="1">Uncharacterized protein</fullName>
    </submittedName>
</protein>
<name>A0A1I7BQ77_9RHOB</name>
<evidence type="ECO:0000313" key="2">
    <source>
        <dbReference type="Proteomes" id="UP000182466"/>
    </source>
</evidence>
<accession>A0A1I7BQ77</accession>
<dbReference type="OrthoDB" id="9795163at2"/>
<proteinExistence type="predicted"/>
<dbReference type="InterPro" id="IPR018679">
    <property type="entry name" value="DUF2161"/>
</dbReference>
<keyword evidence="2" id="KW-1185">Reference proteome</keyword>
<dbReference type="Proteomes" id="UP000182466">
    <property type="component" value="Unassembled WGS sequence"/>
</dbReference>
<dbReference type="AlphaFoldDB" id="A0A1I7BQ77"/>
<dbReference type="STRING" id="999627.SAMN05216236_11189"/>
<evidence type="ECO:0000313" key="1">
    <source>
        <dbReference type="EMBL" id="SFT89337.1"/>
    </source>
</evidence>
<dbReference type="RefSeq" id="WP_027261911.1">
    <property type="nucleotide sequence ID" value="NZ_FPAW01000011.1"/>
</dbReference>
<gene>
    <name evidence="1" type="ORF">SAMN05216236_11189</name>
</gene>
<sequence>MPPEGFALEQDLYPPIKALLVRQGYEVKGEVGAADVVARRVGEPPVIVELKLRFSLGLYHQAIARLAVTDLVYIAVLRPAGRTARRALRDNLALCRRLGLGLITVRTDGRAEVNCDPGPYVPRKSAKRQTRLLRAFDRLQGDPNAGGATRHGIVTGYRQDALRCAAHLAQQGASKGADVARAAQVPRATRIMADNHYGWFRRVERGIYALSDVGSDGLKHWAYSWEKQVSADPERE</sequence>
<organism evidence="1 2">
    <name type="scientific">Sedimentitalea nanhaiensis</name>
    <dbReference type="NCBI Taxonomy" id="999627"/>
    <lineage>
        <taxon>Bacteria</taxon>
        <taxon>Pseudomonadati</taxon>
        <taxon>Pseudomonadota</taxon>
        <taxon>Alphaproteobacteria</taxon>
        <taxon>Rhodobacterales</taxon>
        <taxon>Paracoccaceae</taxon>
        <taxon>Sedimentitalea</taxon>
    </lineage>
</organism>
<dbReference type="EMBL" id="FPAW01000011">
    <property type="protein sequence ID" value="SFT89337.1"/>
    <property type="molecule type" value="Genomic_DNA"/>
</dbReference>
<reference evidence="1 2" key="1">
    <citation type="submission" date="2016-10" db="EMBL/GenBank/DDBJ databases">
        <authorList>
            <person name="de Groot N.N."/>
        </authorList>
    </citation>
    <scope>NUCLEOTIDE SEQUENCE [LARGE SCALE GENOMIC DNA]</scope>
    <source>
        <strain evidence="1 2">CGMCC 1.10959</strain>
    </source>
</reference>
<dbReference type="Pfam" id="PF09929">
    <property type="entry name" value="DUF2161"/>
    <property type="match status" value="1"/>
</dbReference>
<dbReference type="eggNOG" id="COG5482">
    <property type="taxonomic scope" value="Bacteria"/>
</dbReference>